<dbReference type="InterPro" id="IPR042171">
    <property type="entry name" value="Acyl-CoA_hotdog"/>
</dbReference>
<gene>
    <name evidence="3" type="ORF">GCM10023205_46400</name>
</gene>
<keyword evidence="4" id="KW-1185">Reference proteome</keyword>
<protein>
    <submittedName>
        <fullName evidence="3">Thioesterase family protein</fullName>
    </submittedName>
</protein>
<evidence type="ECO:0000313" key="3">
    <source>
        <dbReference type="EMBL" id="GAA4974462.1"/>
    </source>
</evidence>
<evidence type="ECO:0000259" key="1">
    <source>
        <dbReference type="Pfam" id="PF13622"/>
    </source>
</evidence>
<name>A0ABP9HN66_9ACTN</name>
<proteinExistence type="predicted"/>
<accession>A0ABP9HN66</accession>
<dbReference type="Pfam" id="PF20789">
    <property type="entry name" value="4HBT_3C"/>
    <property type="match status" value="1"/>
</dbReference>
<dbReference type="Proteomes" id="UP001500466">
    <property type="component" value="Unassembled WGS sequence"/>
</dbReference>
<organism evidence="3 4">
    <name type="scientific">Yinghuangia aomiensis</name>
    <dbReference type="NCBI Taxonomy" id="676205"/>
    <lineage>
        <taxon>Bacteria</taxon>
        <taxon>Bacillati</taxon>
        <taxon>Actinomycetota</taxon>
        <taxon>Actinomycetes</taxon>
        <taxon>Kitasatosporales</taxon>
        <taxon>Streptomycetaceae</taxon>
        <taxon>Yinghuangia</taxon>
    </lineage>
</organism>
<reference evidence="4" key="1">
    <citation type="journal article" date="2019" name="Int. J. Syst. Evol. Microbiol.">
        <title>The Global Catalogue of Microorganisms (GCM) 10K type strain sequencing project: providing services to taxonomists for standard genome sequencing and annotation.</title>
        <authorList>
            <consortium name="The Broad Institute Genomics Platform"/>
            <consortium name="The Broad Institute Genome Sequencing Center for Infectious Disease"/>
            <person name="Wu L."/>
            <person name="Ma J."/>
        </authorList>
    </citation>
    <scope>NUCLEOTIDE SEQUENCE [LARGE SCALE GENOMIC DNA]</scope>
    <source>
        <strain evidence="4">JCM 17986</strain>
    </source>
</reference>
<evidence type="ECO:0000313" key="4">
    <source>
        <dbReference type="Proteomes" id="UP001500466"/>
    </source>
</evidence>
<sequence>MVGDGAFGVVEGRGGEVLGEAEAFFVPLGGERYAASEWTQGPWSAEQQHGGPPSALLAGRMARLAPRPELVPARLTVEFLGPVPVGVVGVAVRVVRDGRSVQLVEGELSVDGRVCLSARLWRVRAAKVAGLPSGAVAAPGAPGAVPGGVQGPLGRFGYGRAMDWRFVSGSFAVPGPAVAWVRCGRPLVAGEGGMGALERVVLVADSGSGIGAALDWREFVWPNVDLSLHFVRMPVAEWVCVDSATQVGDAGVGVARTRLFDEAGLFGSVAQSLFAAPVPEA</sequence>
<evidence type="ECO:0000259" key="2">
    <source>
        <dbReference type="Pfam" id="PF20789"/>
    </source>
</evidence>
<dbReference type="EMBL" id="BAABHS010000016">
    <property type="protein sequence ID" value="GAA4974462.1"/>
    <property type="molecule type" value="Genomic_DNA"/>
</dbReference>
<comment type="caution">
    <text evidence="3">The sequence shown here is derived from an EMBL/GenBank/DDBJ whole genome shotgun (WGS) entry which is preliminary data.</text>
</comment>
<dbReference type="SUPFAM" id="SSF54637">
    <property type="entry name" value="Thioesterase/thiol ester dehydrase-isomerase"/>
    <property type="match status" value="2"/>
</dbReference>
<dbReference type="RefSeq" id="WP_345677540.1">
    <property type="nucleotide sequence ID" value="NZ_BAABHS010000016.1"/>
</dbReference>
<dbReference type="InterPro" id="IPR029069">
    <property type="entry name" value="HotDog_dom_sf"/>
</dbReference>
<dbReference type="Gene3D" id="2.40.160.210">
    <property type="entry name" value="Acyl-CoA thioesterase, double hotdog domain"/>
    <property type="match status" value="1"/>
</dbReference>
<feature type="domain" description="Acyl-CoA thioesterase-like N-terminal HotDog" evidence="1">
    <location>
        <begin position="40"/>
        <end position="122"/>
    </location>
</feature>
<dbReference type="InterPro" id="IPR049449">
    <property type="entry name" value="TesB_ACOT8-like_N"/>
</dbReference>
<feature type="domain" description="Acyl-CoA thioesterase-like C-terminal" evidence="2">
    <location>
        <begin position="150"/>
        <end position="274"/>
    </location>
</feature>
<dbReference type="Pfam" id="PF13622">
    <property type="entry name" value="4HBT_3"/>
    <property type="match status" value="1"/>
</dbReference>
<dbReference type="InterPro" id="IPR049450">
    <property type="entry name" value="ACOT8-like_C"/>
</dbReference>